<protein>
    <submittedName>
        <fullName evidence="2">Uncharacterized protein</fullName>
    </submittedName>
</protein>
<comment type="caution">
    <text evidence="2">The sequence shown here is derived from an EMBL/GenBank/DDBJ whole genome shotgun (WGS) entry which is preliminary data.</text>
</comment>
<feature type="region of interest" description="Disordered" evidence="1">
    <location>
        <begin position="1"/>
        <end position="30"/>
    </location>
</feature>
<feature type="region of interest" description="Disordered" evidence="1">
    <location>
        <begin position="68"/>
        <end position="89"/>
    </location>
</feature>
<sequence length="89" mass="9408">MTDEHPWAARPTPGRPRPAPAPPGAGDDGLAERTVANVRSRLAELDGLDTADHVAVFDAVHRELADVLGRLDRDPGPERPGPGPSGRPH</sequence>
<name>A0A368T7C7_9ACTN</name>
<gene>
    <name evidence="2" type="ORF">DEF24_09470</name>
</gene>
<dbReference type="OrthoDB" id="5198721at2"/>
<dbReference type="RefSeq" id="WP_114397171.1">
    <property type="nucleotide sequence ID" value="NZ_QEIM01000029.1"/>
</dbReference>
<evidence type="ECO:0000256" key="1">
    <source>
        <dbReference type="SAM" id="MobiDB-lite"/>
    </source>
</evidence>
<organism evidence="2 3">
    <name type="scientific">Marinitenerispora sediminis</name>
    <dbReference type="NCBI Taxonomy" id="1931232"/>
    <lineage>
        <taxon>Bacteria</taxon>
        <taxon>Bacillati</taxon>
        <taxon>Actinomycetota</taxon>
        <taxon>Actinomycetes</taxon>
        <taxon>Streptosporangiales</taxon>
        <taxon>Nocardiopsidaceae</taxon>
        <taxon>Marinitenerispora</taxon>
    </lineage>
</organism>
<reference evidence="2 3" key="1">
    <citation type="submission" date="2018-04" db="EMBL/GenBank/DDBJ databases">
        <title>Novel actinobacteria from marine sediment.</title>
        <authorList>
            <person name="Ng Z.Y."/>
            <person name="Tan G.Y.A."/>
        </authorList>
    </citation>
    <scope>NUCLEOTIDE SEQUENCE [LARGE SCALE GENOMIC DNA]</scope>
    <source>
        <strain evidence="2 3">TPS81</strain>
    </source>
</reference>
<accession>A0A368T7C7</accession>
<dbReference type="EMBL" id="QEIN01000059">
    <property type="protein sequence ID" value="RCV59516.1"/>
    <property type="molecule type" value="Genomic_DNA"/>
</dbReference>
<proteinExistence type="predicted"/>
<keyword evidence="3" id="KW-1185">Reference proteome</keyword>
<feature type="compositionally biased region" description="Pro residues" evidence="1">
    <location>
        <begin position="78"/>
        <end position="89"/>
    </location>
</feature>
<feature type="compositionally biased region" description="Basic and acidic residues" evidence="1">
    <location>
        <begin position="68"/>
        <end position="77"/>
    </location>
</feature>
<dbReference type="AlphaFoldDB" id="A0A368T7C7"/>
<dbReference type="Proteomes" id="UP000253318">
    <property type="component" value="Unassembled WGS sequence"/>
</dbReference>
<evidence type="ECO:0000313" key="3">
    <source>
        <dbReference type="Proteomes" id="UP000253318"/>
    </source>
</evidence>
<feature type="compositionally biased region" description="Pro residues" evidence="1">
    <location>
        <begin position="13"/>
        <end position="23"/>
    </location>
</feature>
<evidence type="ECO:0000313" key="2">
    <source>
        <dbReference type="EMBL" id="RCV59516.1"/>
    </source>
</evidence>